<comment type="caution">
    <text evidence="4">The sequence shown here is derived from an EMBL/GenBank/DDBJ whole genome shotgun (WGS) entry which is preliminary data.</text>
</comment>
<keyword evidence="1" id="KW-0812">Transmembrane</keyword>
<dbReference type="PANTHER" id="PTHR30373">
    <property type="entry name" value="UPF0603 PROTEIN YGCG"/>
    <property type="match status" value="1"/>
</dbReference>
<feature type="signal peptide" evidence="2">
    <location>
        <begin position="1"/>
        <end position="22"/>
    </location>
</feature>
<dbReference type="RefSeq" id="WP_165262565.1">
    <property type="nucleotide sequence ID" value="NZ_JAAKGT010000016.1"/>
</dbReference>
<dbReference type="AlphaFoldDB" id="A0A6G4R372"/>
<keyword evidence="1" id="KW-0472">Membrane</keyword>
<dbReference type="PANTHER" id="PTHR30373:SF2">
    <property type="entry name" value="UPF0603 PROTEIN YGCG"/>
    <property type="match status" value="1"/>
</dbReference>
<evidence type="ECO:0000313" key="4">
    <source>
        <dbReference type="EMBL" id="NGM52330.1"/>
    </source>
</evidence>
<accession>A0A6G4R372</accession>
<keyword evidence="2" id="KW-0732">Signal</keyword>
<feature type="transmembrane region" description="Helical" evidence="1">
    <location>
        <begin position="192"/>
        <end position="215"/>
    </location>
</feature>
<reference evidence="4" key="1">
    <citation type="submission" date="2020-02" db="EMBL/GenBank/DDBJ databases">
        <authorList>
            <person name="Gao J."/>
            <person name="Sun J."/>
        </authorList>
    </citation>
    <scope>NUCLEOTIDE SEQUENCE</scope>
    <source>
        <strain evidence="4">602-2</strain>
    </source>
</reference>
<proteinExistence type="predicted"/>
<evidence type="ECO:0000259" key="3">
    <source>
        <dbReference type="Pfam" id="PF04536"/>
    </source>
</evidence>
<dbReference type="EMBL" id="JAAKGT010000016">
    <property type="protein sequence ID" value="NGM52330.1"/>
    <property type="molecule type" value="Genomic_DNA"/>
</dbReference>
<evidence type="ECO:0000256" key="2">
    <source>
        <dbReference type="SAM" id="SignalP"/>
    </source>
</evidence>
<dbReference type="Pfam" id="PF04536">
    <property type="entry name" value="TPM_phosphatase"/>
    <property type="match status" value="1"/>
</dbReference>
<keyword evidence="1" id="KW-1133">Transmembrane helix</keyword>
<sequence length="239" mass="25458">MIRPFLALAAVAVLSLASRAHAADDVRFETWNGSLVQQVEVLSPQQADDLKHRIADLERRTGRRLAVVVLGHPGRFSIEDHADFLERSWAISPADKANGVILVIGAHNGGEAIVVGHDLADVFGEGVGAELLDAVHRKRVGDGLVSQADATGAVLAGADAALSQLSLPDEEARRLSQAADERLQARVNEDEAASGVGAGVIAACLLLLIGGGIWLNRIEARLPPHLRRKHKAGIQWGRY</sequence>
<evidence type="ECO:0000256" key="1">
    <source>
        <dbReference type="SAM" id="Phobius"/>
    </source>
</evidence>
<organism evidence="4">
    <name type="scientific">Caulobacter sp. 602-2</name>
    <dbReference type="NCBI Taxonomy" id="2710887"/>
    <lineage>
        <taxon>Bacteria</taxon>
        <taxon>Pseudomonadati</taxon>
        <taxon>Pseudomonadota</taxon>
        <taxon>Alphaproteobacteria</taxon>
        <taxon>Caulobacterales</taxon>
        <taxon>Caulobacteraceae</taxon>
        <taxon>Caulobacter</taxon>
    </lineage>
</organism>
<name>A0A6G4R372_9CAUL</name>
<feature type="chain" id="PRO_5026062158" description="TPM domain-containing protein" evidence="2">
    <location>
        <begin position="23"/>
        <end position="239"/>
    </location>
</feature>
<dbReference type="InterPro" id="IPR007621">
    <property type="entry name" value="TPM_dom"/>
</dbReference>
<protein>
    <recommendedName>
        <fullName evidence="3">TPM domain-containing protein</fullName>
    </recommendedName>
</protein>
<dbReference type="Gene3D" id="3.10.310.50">
    <property type="match status" value="1"/>
</dbReference>
<gene>
    <name evidence="4" type="ORF">G5B46_22190</name>
</gene>
<feature type="domain" description="TPM" evidence="3">
    <location>
        <begin position="36"/>
        <end position="146"/>
    </location>
</feature>